<organism evidence="27 28">
    <name type="scientific">Candidatus Bealeia paramacronuclearis</name>
    <dbReference type="NCBI Taxonomy" id="1921001"/>
    <lineage>
        <taxon>Bacteria</taxon>
        <taxon>Pseudomonadati</taxon>
        <taxon>Pseudomonadota</taxon>
        <taxon>Alphaproteobacteria</taxon>
        <taxon>Holosporales</taxon>
        <taxon>Holosporaceae</taxon>
        <taxon>Candidatus Bealeia</taxon>
    </lineage>
</organism>
<feature type="transmembrane region" description="Helical" evidence="25">
    <location>
        <begin position="250"/>
        <end position="270"/>
    </location>
</feature>
<evidence type="ECO:0000256" key="1">
    <source>
        <dbReference type="ARBA" id="ARBA00004155"/>
    </source>
</evidence>
<evidence type="ECO:0000256" key="5">
    <source>
        <dbReference type="ARBA" id="ARBA00022989"/>
    </source>
</evidence>
<comment type="catalytic activity">
    <reaction evidence="16">
        <text>L-lysyl-L-lysine(out) = L-lysyl-L-lysine(in)</text>
        <dbReference type="Rhea" id="RHEA:79403"/>
        <dbReference type="ChEBI" id="CHEBI:229956"/>
    </reaction>
</comment>
<evidence type="ECO:0000256" key="19">
    <source>
        <dbReference type="ARBA" id="ARBA00044919"/>
    </source>
</evidence>
<comment type="catalytic activity">
    <reaction evidence="8">
        <text>L-lysyl-L-alanine(out) = L-lysyl-L-alanine(in)</text>
        <dbReference type="Rhea" id="RHEA:79399"/>
        <dbReference type="ChEBI" id="CHEBI:229954"/>
    </reaction>
</comment>
<evidence type="ECO:0000256" key="6">
    <source>
        <dbReference type="ARBA" id="ARBA00023136"/>
    </source>
</evidence>
<dbReference type="SUPFAM" id="SSF103473">
    <property type="entry name" value="MFS general substrate transporter"/>
    <property type="match status" value="1"/>
</dbReference>
<keyword evidence="4 25" id="KW-0812">Transmembrane</keyword>
<evidence type="ECO:0000256" key="10">
    <source>
        <dbReference type="ARBA" id="ARBA00044881"/>
    </source>
</evidence>
<comment type="similarity">
    <text evidence="2">Belongs to the major facilitator superfamily.</text>
</comment>
<evidence type="ECO:0000256" key="24">
    <source>
        <dbReference type="ARBA" id="ARBA00046376"/>
    </source>
</evidence>
<feature type="transmembrane region" description="Helical" evidence="25">
    <location>
        <begin position="277"/>
        <end position="298"/>
    </location>
</feature>
<evidence type="ECO:0000256" key="3">
    <source>
        <dbReference type="ARBA" id="ARBA00022448"/>
    </source>
</evidence>
<reference evidence="27 28" key="1">
    <citation type="journal article" date="2024" name="Environ. Microbiol.">
        <title>Novel evolutionary insights on the interactions of the Holosporales (Alphaproteobacteria) with eukaryotic hosts from comparative genomics.</title>
        <authorList>
            <person name="Giovannini M."/>
            <person name="Petroni G."/>
            <person name="Castelli M."/>
        </authorList>
    </citation>
    <scope>NUCLEOTIDE SEQUENCE [LARGE SCALE GENOMIC DNA]</scope>
    <source>
        <strain evidence="27 28">US_Bl 15I1</strain>
    </source>
</reference>
<comment type="catalytic activity">
    <reaction evidence="11">
        <text>L-alpha-aminoacyl-L-histidine(out) = L-alpha-aminoacyl-L-histidine(in)</text>
        <dbReference type="Rhea" id="RHEA:79375"/>
        <dbReference type="ChEBI" id="CHEBI:229967"/>
    </reaction>
</comment>
<comment type="catalytic activity">
    <reaction evidence="19">
        <text>L-alanyl-L-lysine(out) = L-alanyl-L-lysine(in)</text>
        <dbReference type="Rhea" id="RHEA:79415"/>
        <dbReference type="ChEBI" id="CHEBI:192470"/>
    </reaction>
</comment>
<evidence type="ECO:0000256" key="23">
    <source>
        <dbReference type="ARBA" id="ARBA00045709"/>
    </source>
</evidence>
<evidence type="ECO:0000256" key="22">
    <source>
        <dbReference type="ARBA" id="ARBA00045018"/>
    </source>
</evidence>
<protein>
    <recommendedName>
        <fullName evidence="21">Lysosomal dipeptide transporter MFSD1</fullName>
    </recommendedName>
    <alternativeName>
        <fullName evidence="22">Major facilitator superfamily domain-containing protein 1</fullName>
    </alternativeName>
</protein>
<comment type="catalytic activity">
    <reaction evidence="14">
        <text>L-aspartyl-L-lysine(out) = L-aspartyl-L-lysine(in)</text>
        <dbReference type="Rhea" id="RHEA:79411"/>
        <dbReference type="ChEBI" id="CHEBI:229953"/>
    </reaction>
</comment>
<dbReference type="EMBL" id="CP133270">
    <property type="protein sequence ID" value="WVX66134.1"/>
    <property type="molecule type" value="Genomic_DNA"/>
</dbReference>
<evidence type="ECO:0000256" key="9">
    <source>
        <dbReference type="ARBA" id="ARBA00044878"/>
    </source>
</evidence>
<feature type="transmembrane region" description="Helical" evidence="25">
    <location>
        <begin position="82"/>
        <end position="102"/>
    </location>
</feature>
<feature type="transmembrane region" description="Helical" evidence="25">
    <location>
        <begin position="304"/>
        <end position="323"/>
    </location>
</feature>
<dbReference type="Gene3D" id="1.20.1250.20">
    <property type="entry name" value="MFS general substrate transporter like domains"/>
    <property type="match status" value="2"/>
</dbReference>
<dbReference type="InterPro" id="IPR036259">
    <property type="entry name" value="MFS_trans_sf"/>
</dbReference>
<dbReference type="Proteomes" id="UP001330434">
    <property type="component" value="Chromosome"/>
</dbReference>
<dbReference type="PROSITE" id="PS50850">
    <property type="entry name" value="MFS"/>
    <property type="match status" value="1"/>
</dbReference>
<comment type="catalytic activity">
    <reaction evidence="20">
        <text>L-lysyl-glycine(out) = L-lysyl-glycine(in)</text>
        <dbReference type="Rhea" id="RHEA:79407"/>
        <dbReference type="ChEBI" id="CHEBI:191202"/>
    </reaction>
</comment>
<comment type="catalytic activity">
    <reaction evidence="12">
        <text>L-lysyl-L-alpha-amino acid(out) = L-lysyl-L-alpha-amino acid(in)</text>
        <dbReference type="Rhea" id="RHEA:79387"/>
        <dbReference type="ChEBI" id="CHEBI:229965"/>
    </reaction>
</comment>
<comment type="catalytic activity">
    <reaction evidence="15">
        <text>L-arginyl-L-alpha-amino acid(out) = L-arginyl-L-alpha-amino acid(in)</text>
        <dbReference type="Rhea" id="RHEA:79371"/>
        <dbReference type="ChEBI" id="CHEBI:84315"/>
    </reaction>
</comment>
<sequence length="415" mass="45959">MTTKMNMTMKWTLWCIASLFYAYQYILRVMPNIMIGDIMTQYQIDSAVFGQFSGVYYIGYSLMHLPLGLLLDRYGPKNILPLFMGFTVLGTLPLVLSDFWLYPIVGRFLVGMGSSAAILGVFKIIRMTFPENRFTRMLSFSVMIGLIGALYGGRPVNDLKMLYGFHDVIWGVLIIGIALIGITYFMFPPHTHAEKEETAFEEIRTVMTTKKALLVCFLAGLMVGPLEGFADVWGAQFLKKVYQFDDKTASGLPSLIFVGMCFGAPVLSYFAEKTNDYGVIILSAVVMAISFLLLLSGIMNQTTLSIMFVVVGVLCAYQIIAIYKASTYVPEKNIGLMTATANMIIMIFGYVFHGIIGQIIRYVEGGGADISTYSASSFLWGISVIPLALVISSLGFMMLLISEKKSEILGSKVRA</sequence>
<evidence type="ECO:0000256" key="14">
    <source>
        <dbReference type="ARBA" id="ARBA00044898"/>
    </source>
</evidence>
<evidence type="ECO:0000256" key="25">
    <source>
        <dbReference type="SAM" id="Phobius"/>
    </source>
</evidence>
<dbReference type="PANTHER" id="PTHR23512:SF3">
    <property type="entry name" value="MAJOR FACILITATOR SUPERFAMILY DOMAIN-CONTAINING PROTEIN 1"/>
    <property type="match status" value="1"/>
</dbReference>
<evidence type="ECO:0000256" key="18">
    <source>
        <dbReference type="ARBA" id="ARBA00044912"/>
    </source>
</evidence>
<evidence type="ECO:0000256" key="17">
    <source>
        <dbReference type="ARBA" id="ARBA00044903"/>
    </source>
</evidence>
<dbReference type="InterPro" id="IPR011701">
    <property type="entry name" value="MFS"/>
</dbReference>
<evidence type="ECO:0000256" key="8">
    <source>
        <dbReference type="ARBA" id="ARBA00044876"/>
    </source>
</evidence>
<name>A0ABZ2C5A7_9PROT</name>
<feature type="domain" description="Major facilitator superfamily (MFS) profile" evidence="26">
    <location>
        <begin position="12"/>
        <end position="405"/>
    </location>
</feature>
<dbReference type="Pfam" id="PF07690">
    <property type="entry name" value="MFS_1"/>
    <property type="match status" value="1"/>
</dbReference>
<comment type="subunit">
    <text evidence="24">Homodimer. Interacts with lysosomal protein GLMP (via lumenal domain); the interaction starts while both proteins are still in the endoplasmic reticulum and is required for stabilization of MFSD1 in lysosomes but has no direct effect on its targeting to lysosomes or transporter activity.</text>
</comment>
<gene>
    <name evidence="27" type="ORF">Bealeia1_00307</name>
</gene>
<feature type="transmembrane region" description="Helical" evidence="25">
    <location>
        <begin position="380"/>
        <end position="401"/>
    </location>
</feature>
<evidence type="ECO:0000256" key="21">
    <source>
        <dbReference type="ARBA" id="ARBA00044985"/>
    </source>
</evidence>
<evidence type="ECO:0000256" key="7">
    <source>
        <dbReference type="ARBA" id="ARBA00023228"/>
    </source>
</evidence>
<dbReference type="PANTHER" id="PTHR23512">
    <property type="entry name" value="MAJOR FACILITATOR SUPERFAMILY DOMAIN-CONTAINING PROTEIN 1"/>
    <property type="match status" value="1"/>
</dbReference>
<comment type="catalytic activity">
    <reaction evidence="17">
        <text>L-arginyl-glycine(out) = L-arginyl-glycine(in)</text>
        <dbReference type="Rhea" id="RHEA:79391"/>
        <dbReference type="ChEBI" id="CHEBI:229955"/>
    </reaction>
</comment>
<dbReference type="RefSeq" id="WP_338453655.1">
    <property type="nucleotide sequence ID" value="NZ_CP133270.1"/>
</dbReference>
<comment type="subcellular location">
    <subcellularLocation>
        <location evidence="1">Lysosome membrane</location>
        <topology evidence="1">Multi-pass membrane protein</topology>
    </subcellularLocation>
</comment>
<keyword evidence="3" id="KW-0813">Transport</keyword>
<feature type="transmembrane region" description="Helical" evidence="25">
    <location>
        <begin position="137"/>
        <end position="156"/>
    </location>
</feature>
<evidence type="ECO:0000259" key="26">
    <source>
        <dbReference type="PROSITE" id="PS50850"/>
    </source>
</evidence>
<evidence type="ECO:0000256" key="12">
    <source>
        <dbReference type="ARBA" id="ARBA00044891"/>
    </source>
</evidence>
<keyword evidence="7" id="KW-0458">Lysosome</keyword>
<evidence type="ECO:0000313" key="27">
    <source>
        <dbReference type="EMBL" id="WVX66134.1"/>
    </source>
</evidence>
<comment type="catalytic activity">
    <reaction evidence="18">
        <text>L-histidyl-L-alpha-amino acid(out) = L-histidyl-L-alpha-amino acid(in)</text>
        <dbReference type="Rhea" id="RHEA:79379"/>
        <dbReference type="ChEBI" id="CHEBI:229964"/>
    </reaction>
</comment>
<dbReference type="InterPro" id="IPR020846">
    <property type="entry name" value="MFS_dom"/>
</dbReference>
<accession>A0ABZ2C5A7</accession>
<feature type="transmembrane region" description="Helical" evidence="25">
    <location>
        <begin position="48"/>
        <end position="70"/>
    </location>
</feature>
<comment type="function">
    <text evidence="23">Lysosomal dipeptide uniporter that selectively exports lysine, arginine or histidine-containing dipeptides with a net positive charge from the lysosome lumen into the cytosol. Could play a role in a specific type of protein O-glycosylation indirectly regulating macrophages migration and tissue invasion. Also essential for liver homeostasis.</text>
</comment>
<keyword evidence="28" id="KW-1185">Reference proteome</keyword>
<evidence type="ECO:0000256" key="13">
    <source>
        <dbReference type="ARBA" id="ARBA00044893"/>
    </source>
</evidence>
<evidence type="ECO:0000256" key="20">
    <source>
        <dbReference type="ARBA" id="ARBA00044924"/>
    </source>
</evidence>
<evidence type="ECO:0000256" key="2">
    <source>
        <dbReference type="ARBA" id="ARBA00008335"/>
    </source>
</evidence>
<comment type="catalytic activity">
    <reaction evidence="13">
        <text>L-alpha-aminoacyl-L-lysine(out) = L-alpha-aminoacyl-L-lysine(in)</text>
        <dbReference type="Rhea" id="RHEA:79383"/>
        <dbReference type="ChEBI" id="CHEBI:229966"/>
    </reaction>
</comment>
<evidence type="ECO:0000256" key="11">
    <source>
        <dbReference type="ARBA" id="ARBA00044884"/>
    </source>
</evidence>
<evidence type="ECO:0000256" key="4">
    <source>
        <dbReference type="ARBA" id="ARBA00022692"/>
    </source>
</evidence>
<evidence type="ECO:0000256" key="15">
    <source>
        <dbReference type="ARBA" id="ARBA00044899"/>
    </source>
</evidence>
<feature type="transmembrane region" description="Helical" evidence="25">
    <location>
        <begin position="108"/>
        <end position="125"/>
    </location>
</feature>
<comment type="catalytic activity">
    <reaction evidence="10">
        <text>L-alpha-aminoacyl-L-arginine(out) = L-alpha-aminoacyl-L-arginine(in)</text>
        <dbReference type="Rhea" id="RHEA:79367"/>
        <dbReference type="ChEBI" id="CHEBI:229968"/>
    </reaction>
</comment>
<feature type="transmembrane region" description="Helical" evidence="25">
    <location>
        <begin position="335"/>
        <end position="360"/>
    </location>
</feature>
<keyword evidence="5 25" id="KW-1133">Transmembrane helix</keyword>
<evidence type="ECO:0000313" key="28">
    <source>
        <dbReference type="Proteomes" id="UP001330434"/>
    </source>
</evidence>
<comment type="catalytic activity">
    <reaction evidence="9">
        <text>L-histidyl-glycine(out) = L-histidyl-glycine(in)</text>
        <dbReference type="Rhea" id="RHEA:79395"/>
        <dbReference type="ChEBI" id="CHEBI:229957"/>
    </reaction>
</comment>
<dbReference type="InterPro" id="IPR052187">
    <property type="entry name" value="MFSD1"/>
</dbReference>
<dbReference type="CDD" id="cd06174">
    <property type="entry name" value="MFS"/>
    <property type="match status" value="1"/>
</dbReference>
<proteinExistence type="inferred from homology"/>
<evidence type="ECO:0000256" key="16">
    <source>
        <dbReference type="ARBA" id="ARBA00044900"/>
    </source>
</evidence>
<feature type="transmembrane region" description="Helical" evidence="25">
    <location>
        <begin position="212"/>
        <end position="230"/>
    </location>
</feature>
<keyword evidence="6 25" id="KW-0472">Membrane</keyword>
<feature type="transmembrane region" description="Helical" evidence="25">
    <location>
        <begin position="168"/>
        <end position="187"/>
    </location>
</feature>